<reference evidence="1" key="1">
    <citation type="submission" date="2021-06" db="EMBL/GenBank/DDBJ databases">
        <authorList>
            <person name="Kallberg Y."/>
            <person name="Tangrot J."/>
            <person name="Rosling A."/>
        </authorList>
    </citation>
    <scope>NUCLEOTIDE SEQUENCE</scope>
    <source>
        <strain evidence="1">IN212</strain>
    </source>
</reference>
<dbReference type="Proteomes" id="UP000789396">
    <property type="component" value="Unassembled WGS sequence"/>
</dbReference>
<comment type="caution">
    <text evidence="1">The sequence shown here is derived from an EMBL/GenBank/DDBJ whole genome shotgun (WGS) entry which is preliminary data.</text>
</comment>
<keyword evidence="2" id="KW-1185">Reference proteome</keyword>
<sequence length="43" mass="5171">GWGPPPKKIIDYYYDPFKNIKPYCEACCSTEHFYKDCKFKAKF</sequence>
<proteinExistence type="predicted"/>
<dbReference type="AlphaFoldDB" id="A0A9N9K3T4"/>
<gene>
    <name evidence="1" type="ORF">RFULGI_LOCUS18705</name>
</gene>
<feature type="non-terminal residue" evidence="1">
    <location>
        <position position="1"/>
    </location>
</feature>
<name>A0A9N9K3T4_9GLOM</name>
<evidence type="ECO:0000313" key="2">
    <source>
        <dbReference type="Proteomes" id="UP000789396"/>
    </source>
</evidence>
<accession>A0A9N9K3T4</accession>
<dbReference type="EMBL" id="CAJVPZ010084189">
    <property type="protein sequence ID" value="CAG8810511.1"/>
    <property type="molecule type" value="Genomic_DNA"/>
</dbReference>
<feature type="non-terminal residue" evidence="1">
    <location>
        <position position="43"/>
    </location>
</feature>
<organism evidence="1 2">
    <name type="scientific">Racocetra fulgida</name>
    <dbReference type="NCBI Taxonomy" id="60492"/>
    <lineage>
        <taxon>Eukaryota</taxon>
        <taxon>Fungi</taxon>
        <taxon>Fungi incertae sedis</taxon>
        <taxon>Mucoromycota</taxon>
        <taxon>Glomeromycotina</taxon>
        <taxon>Glomeromycetes</taxon>
        <taxon>Diversisporales</taxon>
        <taxon>Gigasporaceae</taxon>
        <taxon>Racocetra</taxon>
    </lineage>
</organism>
<evidence type="ECO:0000313" key="1">
    <source>
        <dbReference type="EMBL" id="CAG8810511.1"/>
    </source>
</evidence>
<protein>
    <submittedName>
        <fullName evidence="1">16007_t:CDS:1</fullName>
    </submittedName>
</protein>